<gene>
    <name evidence="1" type="ORF">GCM10009680_43760</name>
</gene>
<dbReference type="EMBL" id="BAAALR010000050">
    <property type="protein sequence ID" value="GAA1698725.1"/>
    <property type="molecule type" value="Genomic_DNA"/>
</dbReference>
<name>A0ABN2I4X1_9ACTN</name>
<sequence>MRRRPWKDDLHQEFVRGEGGRVVAEEEVPGRDRALAQGAAYDELGVQQHREQTPFCGGVRVCHAAPDRAAGTDRQMPDPAHGPAQHLEALREGARRVPLHGVVGGECPDPQRPGGIPVHAVELPEAADVDEVVRTGQPEVHHSDQALSARDGLGVVTQLGQQPDGAGHVTGSVILKGRGLHGFPVLPCVGRPVCGAVRVPAA</sequence>
<protein>
    <submittedName>
        <fullName evidence="1">Uncharacterized protein</fullName>
    </submittedName>
</protein>
<keyword evidence="2" id="KW-1185">Reference proteome</keyword>
<organism evidence="1 2">
    <name type="scientific">Streptomyces yatensis</name>
    <dbReference type="NCBI Taxonomy" id="155177"/>
    <lineage>
        <taxon>Bacteria</taxon>
        <taxon>Bacillati</taxon>
        <taxon>Actinomycetota</taxon>
        <taxon>Actinomycetes</taxon>
        <taxon>Kitasatosporales</taxon>
        <taxon>Streptomycetaceae</taxon>
        <taxon>Streptomyces</taxon>
        <taxon>Streptomyces violaceusniger group</taxon>
    </lineage>
</organism>
<reference evidence="1 2" key="1">
    <citation type="journal article" date="2019" name="Int. J. Syst. Evol. Microbiol.">
        <title>The Global Catalogue of Microorganisms (GCM) 10K type strain sequencing project: providing services to taxonomists for standard genome sequencing and annotation.</title>
        <authorList>
            <consortium name="The Broad Institute Genomics Platform"/>
            <consortium name="The Broad Institute Genome Sequencing Center for Infectious Disease"/>
            <person name="Wu L."/>
            <person name="Ma J."/>
        </authorList>
    </citation>
    <scope>NUCLEOTIDE SEQUENCE [LARGE SCALE GENOMIC DNA]</scope>
    <source>
        <strain evidence="1 2">JCM 13244</strain>
    </source>
</reference>
<evidence type="ECO:0000313" key="2">
    <source>
        <dbReference type="Proteomes" id="UP001499947"/>
    </source>
</evidence>
<evidence type="ECO:0000313" key="1">
    <source>
        <dbReference type="EMBL" id="GAA1698725.1"/>
    </source>
</evidence>
<proteinExistence type="predicted"/>
<accession>A0ABN2I4X1</accession>
<dbReference type="Proteomes" id="UP001499947">
    <property type="component" value="Unassembled WGS sequence"/>
</dbReference>
<comment type="caution">
    <text evidence="1">The sequence shown here is derived from an EMBL/GenBank/DDBJ whole genome shotgun (WGS) entry which is preliminary data.</text>
</comment>